<comment type="caution">
    <text evidence="2">The sequence shown here is derived from an EMBL/GenBank/DDBJ whole genome shotgun (WGS) entry which is preliminary data.</text>
</comment>
<protein>
    <recommendedName>
        <fullName evidence="4">F-box domain-containing protein</fullName>
    </recommendedName>
</protein>
<gene>
    <name evidence="2" type="ORF">AA0114_g10119</name>
</gene>
<reference evidence="3" key="1">
    <citation type="journal article" date="2019" name="bioRxiv">
        <title>Genomics, evolutionary history and diagnostics of the Alternaria alternata species group including apple and Asian pear pathotypes.</title>
        <authorList>
            <person name="Armitage A.D."/>
            <person name="Cockerton H.M."/>
            <person name="Sreenivasaprasad S."/>
            <person name="Woodhall J.W."/>
            <person name="Lane C.R."/>
            <person name="Harrison R.J."/>
            <person name="Clarkson J.P."/>
        </authorList>
    </citation>
    <scope>NUCLEOTIDE SEQUENCE [LARGE SCALE GENOMIC DNA]</scope>
    <source>
        <strain evidence="3">FERA 1082</strain>
    </source>
</reference>
<evidence type="ECO:0000256" key="1">
    <source>
        <dbReference type="SAM" id="MobiDB-lite"/>
    </source>
</evidence>
<name>A0A4Q4M5R8_9PLEO</name>
<dbReference type="AlphaFoldDB" id="A0A4Q4M5R8"/>
<evidence type="ECO:0000313" key="2">
    <source>
        <dbReference type="EMBL" id="RYN43632.1"/>
    </source>
</evidence>
<evidence type="ECO:0008006" key="4">
    <source>
        <dbReference type="Google" id="ProtNLM"/>
    </source>
</evidence>
<evidence type="ECO:0000313" key="3">
    <source>
        <dbReference type="Proteomes" id="UP000292402"/>
    </source>
</evidence>
<dbReference type="Proteomes" id="UP000292402">
    <property type="component" value="Unassembled WGS sequence"/>
</dbReference>
<accession>A0A4Q4M5R8</accession>
<feature type="compositionally biased region" description="Acidic residues" evidence="1">
    <location>
        <begin position="460"/>
        <end position="490"/>
    </location>
</feature>
<feature type="region of interest" description="Disordered" evidence="1">
    <location>
        <begin position="354"/>
        <end position="390"/>
    </location>
</feature>
<feature type="compositionally biased region" description="Acidic residues" evidence="1">
    <location>
        <begin position="366"/>
        <end position="386"/>
    </location>
</feature>
<proteinExistence type="predicted"/>
<feature type="region of interest" description="Disordered" evidence="1">
    <location>
        <begin position="460"/>
        <end position="502"/>
    </location>
</feature>
<sequence length="502" mass="56293">MASVQQKAQRVWTLPPATSNSDKPLAVALATYPVQEVGMKKLSLYFIQNTDTNLQALVSFLTPDDLVVLTLISQAFHKHIRMDDANAKANILSKTLCPGMGYFARAISHCICSVKSFEPIVDCAGLGFATESRPCAKCAVNTCDECRIHVLYNFLTEDSGFDQRRWWAGFCFLQPEAIAVYPPKNSEEDAWHLPIKDMKPLHDQGRIHIPLNIIAIGDPEPLQRILDLDLGTHQFIEPIGRTQYPYSGVQIVSSLNMIVNKRKDLTCPSCYQERWKKSLARCSCTLRKRFLHRWLCATCYIQEDRADEDLRCHAPIADEVGEGHSHVCGCGAEFTSEAEPKVMCNWCKGEVQGPQQGAENDVASENGEDISNDEEEGGGEGEDYPDEDHSAADFAHVPQDEFGFVENHDHSLSVYVNGECIRGERLGRSVVRQWMRIQGMHVECTCCRCSNRIADHIYADDEEDRDDTDEATEDDDSSEDENLSDLEEVESAAGFEDQWGLD</sequence>
<dbReference type="EMBL" id="PDXA01000043">
    <property type="protein sequence ID" value="RYN43632.1"/>
    <property type="molecule type" value="Genomic_DNA"/>
</dbReference>
<organism evidence="2 3">
    <name type="scientific">Alternaria tenuissima</name>
    <dbReference type="NCBI Taxonomy" id="119927"/>
    <lineage>
        <taxon>Eukaryota</taxon>
        <taxon>Fungi</taxon>
        <taxon>Dikarya</taxon>
        <taxon>Ascomycota</taxon>
        <taxon>Pezizomycotina</taxon>
        <taxon>Dothideomycetes</taxon>
        <taxon>Pleosporomycetidae</taxon>
        <taxon>Pleosporales</taxon>
        <taxon>Pleosporineae</taxon>
        <taxon>Pleosporaceae</taxon>
        <taxon>Alternaria</taxon>
        <taxon>Alternaria sect. Alternaria</taxon>
        <taxon>Alternaria alternata complex</taxon>
    </lineage>
</organism>